<dbReference type="AlphaFoldDB" id="A0A517L2J7"/>
<accession>A0A517L2J7</accession>
<name>A0A517L2J7_9PEZI</name>
<keyword evidence="3" id="KW-1185">Reference proteome</keyword>
<dbReference type="EMBL" id="CP042188">
    <property type="protein sequence ID" value="QDS69842.1"/>
    <property type="molecule type" value="Genomic_DNA"/>
</dbReference>
<feature type="compositionally biased region" description="Polar residues" evidence="1">
    <location>
        <begin position="84"/>
        <end position="105"/>
    </location>
</feature>
<evidence type="ECO:0000313" key="2">
    <source>
        <dbReference type="EMBL" id="QDS69842.1"/>
    </source>
</evidence>
<sequence>MVDNSQVSVHGQIYLRQDPVTIRRLLQDRHTQGYQNEDEDHGAMVTHAQMLIETDFSMFRGFEQLQPTNSGRSVPPSLRKPSNFPDSSDSYKSRPKVSTSHGKPS</sequence>
<gene>
    <name evidence="2" type="ORF">FKW77_000174</name>
</gene>
<organism evidence="2 3">
    <name type="scientific">Venturia effusa</name>
    <dbReference type="NCBI Taxonomy" id="50376"/>
    <lineage>
        <taxon>Eukaryota</taxon>
        <taxon>Fungi</taxon>
        <taxon>Dikarya</taxon>
        <taxon>Ascomycota</taxon>
        <taxon>Pezizomycotina</taxon>
        <taxon>Dothideomycetes</taxon>
        <taxon>Pleosporomycetidae</taxon>
        <taxon>Venturiales</taxon>
        <taxon>Venturiaceae</taxon>
        <taxon>Venturia</taxon>
    </lineage>
</organism>
<proteinExistence type="predicted"/>
<protein>
    <submittedName>
        <fullName evidence="2">Uncharacterized protein</fullName>
    </submittedName>
</protein>
<evidence type="ECO:0000313" key="3">
    <source>
        <dbReference type="Proteomes" id="UP000316270"/>
    </source>
</evidence>
<feature type="region of interest" description="Disordered" evidence="1">
    <location>
        <begin position="66"/>
        <end position="105"/>
    </location>
</feature>
<dbReference type="Proteomes" id="UP000316270">
    <property type="component" value="Chromosome 4"/>
</dbReference>
<evidence type="ECO:0000256" key="1">
    <source>
        <dbReference type="SAM" id="MobiDB-lite"/>
    </source>
</evidence>
<reference evidence="2 3" key="1">
    <citation type="submission" date="2019-07" db="EMBL/GenBank/DDBJ databases">
        <title>Finished genome of Venturia effusa.</title>
        <authorList>
            <person name="Young C.A."/>
            <person name="Cox M.P."/>
            <person name="Ganley A.R.D."/>
            <person name="David W.J."/>
        </authorList>
    </citation>
    <scope>NUCLEOTIDE SEQUENCE [LARGE SCALE GENOMIC DNA]</scope>
    <source>
        <strain evidence="3">albino</strain>
    </source>
</reference>